<evidence type="ECO:0000313" key="3">
    <source>
        <dbReference type="Proteomes" id="UP000701853"/>
    </source>
</evidence>
<dbReference type="PANTHER" id="PTHR15907">
    <property type="entry name" value="DUF614 FAMILY PROTEIN-RELATED"/>
    <property type="match status" value="1"/>
</dbReference>
<keyword evidence="3" id="KW-1185">Reference proteome</keyword>
<dbReference type="Pfam" id="PF04749">
    <property type="entry name" value="PLAC8"/>
    <property type="match status" value="1"/>
</dbReference>
<name>A0A8J5Z266_9ROSI</name>
<comment type="caution">
    <text evidence="2">The sequence shown here is derived from an EMBL/GenBank/DDBJ whole genome shotgun (WGS) entry which is preliminary data.</text>
</comment>
<reference evidence="2 3" key="1">
    <citation type="journal article" date="2021" name="bioRxiv">
        <title>The Gossypium anomalum genome as a resource for cotton improvement and evolutionary analysis of hybrid incompatibility.</title>
        <authorList>
            <person name="Grover C.E."/>
            <person name="Yuan D."/>
            <person name="Arick M.A."/>
            <person name="Miller E.R."/>
            <person name="Hu G."/>
            <person name="Peterson D.G."/>
            <person name="Wendel J.F."/>
            <person name="Udall J.A."/>
        </authorList>
    </citation>
    <scope>NUCLEOTIDE SEQUENCE [LARGE SCALE GENOMIC DNA]</scope>
    <source>
        <strain evidence="2">JFW-Udall</strain>
        <tissue evidence="2">Leaf</tissue>
    </source>
</reference>
<dbReference type="OrthoDB" id="1045822at2759"/>
<keyword evidence="1" id="KW-0472">Membrane</keyword>
<dbReference type="EMBL" id="JAHUZN010000003">
    <property type="protein sequence ID" value="KAG8498704.1"/>
    <property type="molecule type" value="Genomic_DNA"/>
</dbReference>
<keyword evidence="1" id="KW-1133">Transmembrane helix</keyword>
<dbReference type="InterPro" id="IPR006461">
    <property type="entry name" value="PLAC_motif_containing"/>
</dbReference>
<gene>
    <name evidence="2" type="ORF">CXB51_005118</name>
</gene>
<accession>A0A8J5Z266</accession>
<evidence type="ECO:0000313" key="2">
    <source>
        <dbReference type="EMBL" id="KAG8498704.1"/>
    </source>
</evidence>
<dbReference type="NCBIfam" id="TIGR01571">
    <property type="entry name" value="A_thal_Cys_rich"/>
    <property type="match status" value="1"/>
</dbReference>
<feature type="transmembrane region" description="Helical" evidence="1">
    <location>
        <begin position="112"/>
        <end position="133"/>
    </location>
</feature>
<protein>
    <submittedName>
        <fullName evidence="2">Uncharacterized protein</fullName>
    </submittedName>
</protein>
<evidence type="ECO:0000256" key="1">
    <source>
        <dbReference type="SAM" id="Phobius"/>
    </source>
</evidence>
<sequence>MASFNPSGYESIQVQQQKQPSLAKTPPRLGFQLAPPTPTTPTLLKPTTLVLRLRRESLGHLASVTASLTGETVEADDGLLAGCITCWCPCVTFGQIAEIVDKGSSSCGVNGALYTLIACVTGCACCYSCFYRAKMRQQYMLKKHPCGDCLVHCFCEYCALCQEYRELKSRGYDLSIGWHGNMEKQSREVAMTSIPPTVEGGMSR</sequence>
<keyword evidence="1" id="KW-0812">Transmembrane</keyword>
<proteinExistence type="predicted"/>
<organism evidence="2 3">
    <name type="scientific">Gossypium anomalum</name>
    <dbReference type="NCBI Taxonomy" id="47600"/>
    <lineage>
        <taxon>Eukaryota</taxon>
        <taxon>Viridiplantae</taxon>
        <taxon>Streptophyta</taxon>
        <taxon>Embryophyta</taxon>
        <taxon>Tracheophyta</taxon>
        <taxon>Spermatophyta</taxon>
        <taxon>Magnoliopsida</taxon>
        <taxon>eudicotyledons</taxon>
        <taxon>Gunneridae</taxon>
        <taxon>Pentapetalae</taxon>
        <taxon>rosids</taxon>
        <taxon>malvids</taxon>
        <taxon>Malvales</taxon>
        <taxon>Malvaceae</taxon>
        <taxon>Malvoideae</taxon>
        <taxon>Gossypium</taxon>
    </lineage>
</organism>
<dbReference type="Proteomes" id="UP000701853">
    <property type="component" value="Chromosome 3"/>
</dbReference>
<dbReference type="AlphaFoldDB" id="A0A8J5Z266"/>